<evidence type="ECO:0000256" key="1">
    <source>
        <dbReference type="ARBA" id="ARBA00022490"/>
    </source>
</evidence>
<feature type="binding site" evidence="6">
    <location>
        <position position="289"/>
    </location>
    <ligand>
        <name>ATP</name>
        <dbReference type="ChEBI" id="CHEBI:30616"/>
    </ligand>
</feature>
<keyword evidence="4 6" id="KW-0067">ATP-binding</keyword>
<dbReference type="Pfam" id="PF18101">
    <property type="entry name" value="Pan3_CK"/>
    <property type="match status" value="2"/>
</dbReference>
<comment type="subunit">
    <text evidence="6">Homodimer. Forms a heterotrimer with a catalytic subunit PAN2 to form the poly(A)-nuclease (PAN) deadenylation complex. Interacts (via PAM-2 motif) with poly(A)-binding protein (via PABC domain), conferring substrate specificity of the enzyme complex.</text>
</comment>
<evidence type="ECO:0000313" key="9">
    <source>
        <dbReference type="EMBL" id="VDM06923.1"/>
    </source>
</evidence>
<sequence>MQSGSGSGPGSDLFSSYEQHPPPPGSRLAQYLHGNSTQQVPRPSGWANRMPSNQATVAGPYAFNNHSTSQSSNLPHFTSSFAAMGLSDEKENPSLSAIPYGFPTSSQRSLNYSNVTQALTTSPIMHDPMRPSSHISQENCGSTTANYMQENFGGTTYFFTPTTTNSTVTDGQPSIPQKDDRVYVTTNGNFVYHGPLPHIGKYKPPRGLSYFTPPELKMELLQRQLAIQCRAEPSLYPDIPQNVEYFQNLVPLENVKFVGSHMERGIIGSHITTVYKAINGRDGMPYCLRRIHNFRVNAMKQLSLADNWKKLMHVNVVQLRDVIQTRQFGDHSLLFAYDYHPLSETLKNRHLNNRLNGSAKLGPVGNLPGSGPVVQESLMWSYIVQLSSALRAIHSAGMAARTVDPSKIIVFDKTKQVFSRILISIILKLRLTFNIVVHHSIVMLSSCGILDVINPGNDHTIQLYQQDDLNGLGRVLIALAMGSLHAVRRENISNSISIISQQCTTDLKNIITLLLQASTQRPHSINEVMPMIGARFYAQLETTQMKNDLLENELSKELENGRLFRLLCKLNTITERAEFQMDVSWSETGDRYLLKLFRDYLFHQITETGKPWIDMAHIVTSLNKVVVPNFQPCLIIRVDKKLLKTNCLQLDAGVNEKIQLVSRDGENVLVVSYTDLRRCLENAFSELQNRPPSIPNTLLPVVGRL</sequence>
<dbReference type="Gene3D" id="1.10.287.3700">
    <property type="match status" value="1"/>
</dbReference>
<proteinExistence type="inferred from homology"/>
<dbReference type="OMA" id="YVFHSVD"/>
<keyword evidence="3 6" id="KW-0547">Nucleotide-binding</keyword>
<dbReference type="OrthoDB" id="204958at2759"/>
<comment type="caution">
    <text evidence="6">Lacks conserved residue(s) required for the propagation of feature annotation.</text>
</comment>
<dbReference type="PANTHER" id="PTHR12272:SF11">
    <property type="entry name" value="PAN2-PAN3 DEADENYLATION COMPLEX SUBUNIT PAN3"/>
    <property type="match status" value="1"/>
</dbReference>
<keyword evidence="10" id="KW-1185">Reference proteome</keyword>
<dbReference type="GO" id="GO:0008143">
    <property type="term" value="F:poly(A) binding"/>
    <property type="evidence" value="ECO:0007669"/>
    <property type="project" value="TreeGrafter"/>
</dbReference>
<dbReference type="InterPro" id="IPR011009">
    <property type="entry name" value="Kinase-like_dom_sf"/>
</dbReference>
<comment type="similarity">
    <text evidence="6">Belongs to the protein kinase superfamily. PAN3 family.</text>
</comment>
<dbReference type="PANTHER" id="PTHR12272">
    <property type="entry name" value="DEADENYLATION COMPLEX SUBUNIT PAN3"/>
    <property type="match status" value="1"/>
</dbReference>
<feature type="region of interest" description="Knob domain" evidence="6">
    <location>
        <begin position="573"/>
        <end position="705"/>
    </location>
</feature>
<evidence type="ECO:0000313" key="10">
    <source>
        <dbReference type="Proteomes" id="UP000270924"/>
    </source>
</evidence>
<dbReference type="InterPro" id="IPR030844">
    <property type="entry name" value="PAN3"/>
</dbReference>
<dbReference type="GO" id="GO:0004672">
    <property type="term" value="F:protein kinase activity"/>
    <property type="evidence" value="ECO:0007669"/>
    <property type="project" value="InterPro"/>
</dbReference>
<gene>
    <name evidence="6" type="primary">PAN3</name>
    <name evidence="9" type="ORF">WBA_LOCUS309</name>
</gene>
<evidence type="ECO:0000256" key="3">
    <source>
        <dbReference type="ARBA" id="ARBA00022741"/>
    </source>
</evidence>
<accession>A0A3P7DCK5</accession>
<keyword evidence="2 6" id="KW-0507">mRNA processing</keyword>
<dbReference type="GO" id="GO:0010606">
    <property type="term" value="P:positive regulation of cytoplasmic mRNA processing body assembly"/>
    <property type="evidence" value="ECO:0007669"/>
    <property type="project" value="UniProtKB-UniRule"/>
</dbReference>
<keyword evidence="1 6" id="KW-0963">Cytoplasm</keyword>
<dbReference type="InterPro" id="IPR000719">
    <property type="entry name" value="Prot_kinase_dom"/>
</dbReference>
<dbReference type="Gene3D" id="1.20.5.5160">
    <property type="match status" value="1"/>
</dbReference>
<keyword evidence="5 6" id="KW-0175">Coiled coil</keyword>
<dbReference type="HAMAP" id="MF_03181">
    <property type="entry name" value="PAN3"/>
    <property type="match status" value="1"/>
</dbReference>
<dbReference type="GO" id="GO:0031251">
    <property type="term" value="C:PAN complex"/>
    <property type="evidence" value="ECO:0007669"/>
    <property type="project" value="UniProtKB-UniRule"/>
</dbReference>
<feature type="domain" description="Protein kinase" evidence="8">
    <location>
        <begin position="260"/>
        <end position="537"/>
    </location>
</feature>
<dbReference type="Proteomes" id="UP000270924">
    <property type="component" value="Unassembled WGS sequence"/>
</dbReference>
<reference evidence="9 10" key="1">
    <citation type="submission" date="2018-11" db="EMBL/GenBank/DDBJ databases">
        <authorList>
            <consortium name="Pathogen Informatics"/>
        </authorList>
    </citation>
    <scope>NUCLEOTIDE SEQUENCE [LARGE SCALE GENOMIC DNA]</scope>
</reference>
<dbReference type="GO" id="GO:0006397">
    <property type="term" value="P:mRNA processing"/>
    <property type="evidence" value="ECO:0007669"/>
    <property type="project" value="UniProtKB-KW"/>
</dbReference>
<evidence type="ECO:0000256" key="4">
    <source>
        <dbReference type="ARBA" id="ARBA00022840"/>
    </source>
</evidence>
<comment type="domain">
    <text evidence="6">The pseudokinase domain, the coiled-coil (CC), and C-terminal knob domain (CK) form a structural unit (PKC) that forms an extensive high-affinity interaction surface for PAN2.</text>
</comment>
<dbReference type="GO" id="GO:0000289">
    <property type="term" value="P:nuclear-transcribed mRNA poly(A) tail shortening"/>
    <property type="evidence" value="ECO:0007669"/>
    <property type="project" value="UniProtKB-UniRule"/>
</dbReference>
<comment type="domain">
    <text evidence="6">The N-terminal zinc finger binds to poly(A) RNA.</text>
</comment>
<dbReference type="SUPFAM" id="SSF56112">
    <property type="entry name" value="Protein kinase-like (PK-like)"/>
    <property type="match status" value="1"/>
</dbReference>
<feature type="binding site" evidence="6">
    <location>
        <begin position="338"/>
        <end position="345"/>
    </location>
    <ligand>
        <name>ATP</name>
        <dbReference type="ChEBI" id="CHEBI:30616"/>
    </ligand>
</feature>
<dbReference type="InParanoid" id="A0A3P7DCK5"/>
<dbReference type="InterPro" id="IPR041332">
    <property type="entry name" value="Pan3_CK"/>
</dbReference>
<evidence type="ECO:0000259" key="8">
    <source>
        <dbReference type="PROSITE" id="PS50011"/>
    </source>
</evidence>
<dbReference type="Gene3D" id="1.10.510.10">
    <property type="entry name" value="Transferase(Phosphotransferase) domain 1"/>
    <property type="match status" value="1"/>
</dbReference>
<evidence type="ECO:0000256" key="2">
    <source>
        <dbReference type="ARBA" id="ARBA00022664"/>
    </source>
</evidence>
<evidence type="ECO:0000256" key="7">
    <source>
        <dbReference type="SAM" id="MobiDB-lite"/>
    </source>
</evidence>
<organism evidence="9 10">
    <name type="scientific">Wuchereria bancrofti</name>
    <dbReference type="NCBI Taxonomy" id="6293"/>
    <lineage>
        <taxon>Eukaryota</taxon>
        <taxon>Metazoa</taxon>
        <taxon>Ecdysozoa</taxon>
        <taxon>Nematoda</taxon>
        <taxon>Chromadorea</taxon>
        <taxon>Rhabditida</taxon>
        <taxon>Spirurina</taxon>
        <taxon>Spiruromorpha</taxon>
        <taxon>Filarioidea</taxon>
        <taxon>Onchocercidae</taxon>
        <taxon>Wuchereria</taxon>
    </lineage>
</organism>
<comment type="function">
    <text evidence="6">Regulatory subunit of the poly(A)-nuclease (PAN) deadenylation complex, one of two cytoplasmic mRNA deadenylases involved in general and miRNA-mediated mRNA turnover. PAN specifically shortens poly(A) tails of RNA and the activity is stimulated by poly(A)-binding protein (PABP). PAN deadenylation is followed by rapid degradation of the shortened mRNA tails by the CCR4-NOT complex. Deadenylated mRNAs are then degraded by two alternative mechanisms, namely exosome-mediated 3'-5' exonucleolytic degradation, or deadenlyation-dependent mRNA decaping and subsequent 5'-3' exonucleolytic degradation by XRN1. PAN3 acts as a positive regulator for PAN activity, recruiting the catalytic subunit PAN2 to mRNA via its interaction with RNA and PABP, and to miRNA targets via its interaction with GW182 family proteins.</text>
</comment>
<protein>
    <recommendedName>
        <fullName evidence="6">PAN2-PAN3 deadenylation complex subunit PAN3</fullName>
    </recommendedName>
    <alternativeName>
        <fullName evidence="6">PAB1P-dependent poly(A)-specific ribonuclease</fullName>
    </alternativeName>
    <alternativeName>
        <fullName evidence="6">Poly(A)-nuclease deadenylation complex subunit 3</fullName>
        <shortName evidence="6">PAN deadenylation complex subunit 3</shortName>
    </alternativeName>
</protein>
<evidence type="ECO:0000256" key="6">
    <source>
        <dbReference type="HAMAP-Rule" id="MF_03181"/>
    </source>
</evidence>
<dbReference type="PROSITE" id="PS50011">
    <property type="entry name" value="PROTEIN_KINASE_DOM"/>
    <property type="match status" value="1"/>
</dbReference>
<dbReference type="FunFam" id="1.20.5.5160:FF:000002">
    <property type="entry name" value="PAN2-PAN3 deadenylation complex subunit PAN3"/>
    <property type="match status" value="1"/>
</dbReference>
<dbReference type="EMBL" id="UYWW01000037">
    <property type="protein sequence ID" value="VDM06923.1"/>
    <property type="molecule type" value="Genomic_DNA"/>
</dbReference>
<feature type="binding site" evidence="6">
    <location>
        <begin position="406"/>
        <end position="407"/>
    </location>
    <ligand>
        <name>ATP</name>
        <dbReference type="ChEBI" id="CHEBI:30616"/>
    </ligand>
</feature>
<dbReference type="FunCoup" id="A0A3P7DCK5">
    <property type="interactions" value="2152"/>
</dbReference>
<name>A0A3P7DCK5_WUCBA</name>
<dbReference type="GO" id="GO:0005524">
    <property type="term" value="F:ATP binding"/>
    <property type="evidence" value="ECO:0007669"/>
    <property type="project" value="UniProtKB-UniRule"/>
</dbReference>
<comment type="subcellular location">
    <subcellularLocation>
        <location evidence="6">Cytoplasm</location>
        <location evidence="6">P-body</location>
    </subcellularLocation>
</comment>
<comment type="domain">
    <text evidence="6">Contains a pseudokinase domain. The protein kinase domain is predicted to be catalytically inactive because some of the residues important for catalytic activity are substituted and it lacks the equivalent of the binding site for a peptide substrate. However, it has retained an ATP-binding site and ATP-binding is required for mRNA degradation, stimulating the activity of the PAN2 nuclease in vitro. The nucleotide-binding site is juxtaposed to the RNase active site of PAN2 in the complex and may actually bind nucleosides of a poly(A) RNA rather than ATP, feeding the poly(A)-tail to the active site of the deadenylase and thus increasing the efficiency with which this distributive enzyme degrades oligo(A) RNAs.</text>
</comment>
<dbReference type="AlphaFoldDB" id="A0A3P7DCK5"/>
<feature type="region of interest" description="Disordered" evidence="7">
    <location>
        <begin position="1"/>
        <end position="70"/>
    </location>
</feature>
<evidence type="ECO:0000256" key="5">
    <source>
        <dbReference type="ARBA" id="ARBA00023054"/>
    </source>
</evidence>
<feature type="coiled-coil region" evidence="6">
    <location>
        <begin position="534"/>
        <end position="572"/>
    </location>
</feature>
<dbReference type="GO" id="GO:0000932">
    <property type="term" value="C:P-body"/>
    <property type="evidence" value="ECO:0007669"/>
    <property type="project" value="UniProtKB-SubCell"/>
</dbReference>